<dbReference type="SUPFAM" id="SSF56214">
    <property type="entry name" value="4'-phosphopantetheinyl transferase"/>
    <property type="match status" value="1"/>
</dbReference>
<dbReference type="PANTHER" id="PTHR38096">
    <property type="entry name" value="ENTEROBACTIN SYNTHASE COMPONENT D"/>
    <property type="match status" value="1"/>
</dbReference>
<dbReference type="InterPro" id="IPR008278">
    <property type="entry name" value="4-PPantetheinyl_Trfase_dom"/>
</dbReference>
<feature type="binding site" evidence="3">
    <location>
        <position position="107"/>
    </location>
    <ligand>
        <name>Mg(2+)</name>
        <dbReference type="ChEBI" id="CHEBI:18420"/>
    </ligand>
</feature>
<feature type="binding site" evidence="2">
    <location>
        <begin position="83"/>
        <end position="84"/>
    </location>
    <ligand>
        <name>CoA</name>
        <dbReference type="ChEBI" id="CHEBI:57287"/>
    </ligand>
</feature>
<comment type="caution">
    <text evidence="6">The sequence shown here is derived from an EMBL/GenBank/DDBJ whole genome shotgun (WGS) entry which is preliminary data.</text>
</comment>
<dbReference type="AlphaFoldDB" id="A0A371Q7T0"/>
<evidence type="ECO:0000256" key="1">
    <source>
        <dbReference type="ARBA" id="ARBA00022679"/>
    </source>
</evidence>
<feature type="binding site" evidence="2">
    <location>
        <position position="151"/>
    </location>
    <ligand>
        <name>CoA</name>
        <dbReference type="ChEBI" id="CHEBI:57287"/>
    </ligand>
</feature>
<accession>A0A371Q7T0</accession>
<feature type="binding site" evidence="2">
    <location>
        <position position="155"/>
    </location>
    <ligand>
        <name>CoA</name>
        <dbReference type="ChEBI" id="CHEBI:57287"/>
    </ligand>
</feature>
<dbReference type="RefSeq" id="WP_128505142.1">
    <property type="nucleotide sequence ID" value="NZ_QUAC01000057.1"/>
</dbReference>
<feature type="binding site" evidence="2">
    <location>
        <position position="165"/>
    </location>
    <ligand>
        <name>CoA</name>
        <dbReference type="ChEBI" id="CHEBI:57287"/>
    </ligand>
</feature>
<reference evidence="6 7" key="1">
    <citation type="submission" date="2018-08" db="EMBL/GenBank/DDBJ databases">
        <title>Streptomyces NEAU-D10 sp. nov., a novel Actinomycete isolated from soil.</title>
        <authorList>
            <person name="Jin L."/>
        </authorList>
    </citation>
    <scope>NUCLEOTIDE SEQUENCE [LARGE SCALE GENOMIC DNA]</scope>
    <source>
        <strain evidence="6 7">NEAU-D10</strain>
    </source>
</reference>
<dbReference type="PANTHER" id="PTHR38096:SF1">
    <property type="entry name" value="ENTEROBACTIN SYNTHASE COMPONENT D"/>
    <property type="match status" value="1"/>
</dbReference>
<feature type="domain" description="4'-phosphopantetheinyl transferase" evidence="4">
    <location>
        <begin position="102"/>
        <end position="180"/>
    </location>
</feature>
<evidence type="ECO:0000313" key="6">
    <source>
        <dbReference type="EMBL" id="REK90755.1"/>
    </source>
</evidence>
<evidence type="ECO:0000256" key="3">
    <source>
        <dbReference type="PIRSR" id="PIRSR603542-2"/>
    </source>
</evidence>
<feature type="binding site" evidence="3">
    <location>
        <position position="106"/>
    </location>
    <ligand>
        <name>Mg(2+)</name>
        <dbReference type="ChEBI" id="CHEBI:18420"/>
    </ligand>
</feature>
<keyword evidence="3" id="KW-0479">Metal-binding</keyword>
<dbReference type="GO" id="GO:0009366">
    <property type="term" value="C:enterobactin synthetase complex"/>
    <property type="evidence" value="ECO:0007669"/>
    <property type="project" value="InterPro"/>
</dbReference>
<dbReference type="InterPro" id="IPR003542">
    <property type="entry name" value="Enbac_synth_compD-like"/>
</dbReference>
<evidence type="ECO:0000313" key="7">
    <source>
        <dbReference type="Proteomes" id="UP000262477"/>
    </source>
</evidence>
<dbReference type="GO" id="GO:0009239">
    <property type="term" value="P:enterobactin biosynthetic process"/>
    <property type="evidence" value="ECO:0007669"/>
    <property type="project" value="InterPro"/>
</dbReference>
<feature type="domain" description="4'-phosphopantetheinyl transferase N-terminal" evidence="5">
    <location>
        <begin position="28"/>
        <end position="94"/>
    </location>
</feature>
<feature type="binding site" evidence="2">
    <location>
        <position position="105"/>
    </location>
    <ligand>
        <name>CoA</name>
        <dbReference type="ChEBI" id="CHEBI:57287"/>
    </ligand>
</feature>
<keyword evidence="3" id="KW-0460">Magnesium</keyword>
<protein>
    <submittedName>
        <fullName evidence="6">4'-phosphopantetheinyl transferase</fullName>
    </submittedName>
</protein>
<proteinExistence type="predicted"/>
<feature type="binding site" evidence="2">
    <location>
        <position position="39"/>
    </location>
    <ligand>
        <name>CoA</name>
        <dbReference type="ChEBI" id="CHEBI:57287"/>
    </ligand>
</feature>
<feature type="binding site" evidence="3">
    <location>
        <position position="105"/>
    </location>
    <ligand>
        <name>Mg(2+)</name>
        <dbReference type="ChEBI" id="CHEBI:18420"/>
    </ligand>
</feature>
<dbReference type="EMBL" id="QUAC01000057">
    <property type="protein sequence ID" value="REK90755.1"/>
    <property type="molecule type" value="Genomic_DNA"/>
</dbReference>
<dbReference type="Pfam" id="PF01648">
    <property type="entry name" value="ACPS"/>
    <property type="match status" value="1"/>
</dbReference>
<dbReference type="InterPro" id="IPR041354">
    <property type="entry name" value="4PPT_N"/>
</dbReference>
<gene>
    <name evidence="6" type="ORF">DY245_08430</name>
</gene>
<sequence>MIDKLLPAPIATAAAVHDAPVSEMYPEEWALVAGAVPRRQQEFGTVRGCARSALAELGIAPAPLLPGPGRAPQWPAGIVGAMTHCTGYRAAAVARSTDAVTIGLDAEPHQPVEDPGVIDLVTLPEERTQLRRLAAVQPEVCWDRLVFSAKESVYKAWYPLTGRWLGFEDALLTFDPTNATFTARLLVPGPVVDGSELTEFSGRWLIGSGLVVTAIALMA</sequence>
<evidence type="ECO:0000256" key="2">
    <source>
        <dbReference type="PIRSR" id="PIRSR603542-1"/>
    </source>
</evidence>
<dbReference type="OrthoDB" id="8210607at2"/>
<evidence type="ECO:0000259" key="4">
    <source>
        <dbReference type="Pfam" id="PF01648"/>
    </source>
</evidence>
<organism evidence="6 7">
    <name type="scientific">Streptomyces inhibens</name>
    <dbReference type="NCBI Taxonomy" id="2293571"/>
    <lineage>
        <taxon>Bacteria</taxon>
        <taxon>Bacillati</taxon>
        <taxon>Actinomycetota</taxon>
        <taxon>Actinomycetes</taxon>
        <taxon>Kitasatosporales</taxon>
        <taxon>Streptomycetaceae</taxon>
        <taxon>Streptomyces</taxon>
    </lineage>
</organism>
<dbReference type="Proteomes" id="UP000262477">
    <property type="component" value="Unassembled WGS sequence"/>
</dbReference>
<dbReference type="InterPro" id="IPR037143">
    <property type="entry name" value="4-PPantetheinyl_Trfase_dom_sf"/>
</dbReference>
<dbReference type="GO" id="GO:0008897">
    <property type="term" value="F:holo-[acyl-carrier-protein] synthase activity"/>
    <property type="evidence" value="ECO:0007669"/>
    <property type="project" value="InterPro"/>
</dbReference>
<comment type="cofactor">
    <cofactor evidence="3">
        <name>Mg(2+)</name>
        <dbReference type="ChEBI" id="CHEBI:18420"/>
    </cofactor>
</comment>
<dbReference type="GO" id="GO:0005886">
    <property type="term" value="C:plasma membrane"/>
    <property type="evidence" value="ECO:0007669"/>
    <property type="project" value="TreeGrafter"/>
</dbReference>
<dbReference type="Pfam" id="PF17837">
    <property type="entry name" value="4PPT_N"/>
    <property type="match status" value="1"/>
</dbReference>
<dbReference type="PRINTS" id="PR01399">
    <property type="entry name" value="ENTSNTHTASED"/>
</dbReference>
<dbReference type="GO" id="GO:0000287">
    <property type="term" value="F:magnesium ion binding"/>
    <property type="evidence" value="ECO:0007669"/>
    <property type="project" value="InterPro"/>
</dbReference>
<keyword evidence="1 6" id="KW-0808">Transferase</keyword>
<name>A0A371Q7T0_STRIH</name>
<evidence type="ECO:0000259" key="5">
    <source>
        <dbReference type="Pfam" id="PF17837"/>
    </source>
</evidence>
<feature type="binding site" evidence="2">
    <location>
        <position position="47"/>
    </location>
    <ligand>
        <name>CoA</name>
        <dbReference type="ChEBI" id="CHEBI:57287"/>
    </ligand>
</feature>
<keyword evidence="7" id="KW-1185">Reference proteome</keyword>